<sequence length="209" mass="23862">MNLKPQLRDSSKYDKDVKAIARLFADMGDSYIELIATGYVCVETANFLACLNSSVLLLALFSWSWSFLILYVNQQILSAILNSSHVSIVVLFKHPPQHFQNYVNAHQDAYYAQNNPYHCAIPVEGRCQLSFMMKKRLWRNTVFFDINLRGLDGIQGPVYVGTGCVFKRSLYGYELPPKPKKKREKGFLSSCFCGSQKNSSFCCWSLVRL</sequence>
<protein>
    <submittedName>
        <fullName evidence="1">Uncharacterized protein</fullName>
    </submittedName>
</protein>
<comment type="caution">
    <text evidence="1">The sequence shown here is derived from an EMBL/GenBank/DDBJ whole genome shotgun (WGS) entry which is preliminary data.</text>
</comment>
<evidence type="ECO:0000313" key="1">
    <source>
        <dbReference type="EMBL" id="KAI3676792.1"/>
    </source>
</evidence>
<dbReference type="EMBL" id="CM042046">
    <property type="protein sequence ID" value="KAI3676792.1"/>
    <property type="molecule type" value="Genomic_DNA"/>
</dbReference>
<evidence type="ECO:0000313" key="2">
    <source>
        <dbReference type="Proteomes" id="UP001056120"/>
    </source>
</evidence>
<reference evidence="1 2" key="2">
    <citation type="journal article" date="2022" name="Mol. Ecol. Resour.">
        <title>The genomes of chicory, endive, great burdock and yacon provide insights into Asteraceae paleo-polyploidization history and plant inulin production.</title>
        <authorList>
            <person name="Fan W."/>
            <person name="Wang S."/>
            <person name="Wang H."/>
            <person name="Wang A."/>
            <person name="Jiang F."/>
            <person name="Liu H."/>
            <person name="Zhao H."/>
            <person name="Xu D."/>
            <person name="Zhang Y."/>
        </authorList>
    </citation>
    <scope>NUCLEOTIDE SEQUENCE [LARGE SCALE GENOMIC DNA]</scope>
    <source>
        <strain evidence="2">cv. Yunnan</strain>
        <tissue evidence="1">Leaves</tissue>
    </source>
</reference>
<name>A0ACB8Y000_9ASTR</name>
<keyword evidence="2" id="KW-1185">Reference proteome</keyword>
<dbReference type="Proteomes" id="UP001056120">
    <property type="component" value="Linkage Group LG29"/>
</dbReference>
<reference evidence="2" key="1">
    <citation type="journal article" date="2022" name="Mol. Ecol. Resour.">
        <title>The genomes of chicory, endive, great burdock and yacon provide insights into Asteraceae palaeo-polyploidization history and plant inulin production.</title>
        <authorList>
            <person name="Fan W."/>
            <person name="Wang S."/>
            <person name="Wang H."/>
            <person name="Wang A."/>
            <person name="Jiang F."/>
            <person name="Liu H."/>
            <person name="Zhao H."/>
            <person name="Xu D."/>
            <person name="Zhang Y."/>
        </authorList>
    </citation>
    <scope>NUCLEOTIDE SEQUENCE [LARGE SCALE GENOMIC DNA]</scope>
    <source>
        <strain evidence="2">cv. Yunnan</strain>
    </source>
</reference>
<accession>A0ACB8Y000</accession>
<organism evidence="1 2">
    <name type="scientific">Smallanthus sonchifolius</name>
    <dbReference type="NCBI Taxonomy" id="185202"/>
    <lineage>
        <taxon>Eukaryota</taxon>
        <taxon>Viridiplantae</taxon>
        <taxon>Streptophyta</taxon>
        <taxon>Embryophyta</taxon>
        <taxon>Tracheophyta</taxon>
        <taxon>Spermatophyta</taxon>
        <taxon>Magnoliopsida</taxon>
        <taxon>eudicotyledons</taxon>
        <taxon>Gunneridae</taxon>
        <taxon>Pentapetalae</taxon>
        <taxon>asterids</taxon>
        <taxon>campanulids</taxon>
        <taxon>Asterales</taxon>
        <taxon>Asteraceae</taxon>
        <taxon>Asteroideae</taxon>
        <taxon>Heliantheae alliance</taxon>
        <taxon>Millerieae</taxon>
        <taxon>Smallanthus</taxon>
    </lineage>
</organism>
<gene>
    <name evidence="1" type="ORF">L1987_86405</name>
</gene>
<proteinExistence type="predicted"/>